<gene>
    <name evidence="2" type="ORF">TMU3MR103_0639</name>
</gene>
<organism evidence="2 3">
    <name type="scientific">Tetragenococcus muriaticus 3MR10-3</name>
    <dbReference type="NCBI Taxonomy" id="1302648"/>
    <lineage>
        <taxon>Bacteria</taxon>
        <taxon>Bacillati</taxon>
        <taxon>Bacillota</taxon>
        <taxon>Bacilli</taxon>
        <taxon>Lactobacillales</taxon>
        <taxon>Enterococcaceae</taxon>
        <taxon>Tetragenococcus</taxon>
    </lineage>
</organism>
<dbReference type="AlphaFoldDB" id="A0A091CDJ2"/>
<name>A0A091CDJ2_9ENTE</name>
<dbReference type="Gene3D" id="2.40.30.200">
    <property type="match status" value="1"/>
</dbReference>
<evidence type="ECO:0000259" key="1">
    <source>
        <dbReference type="Pfam" id="PF05709"/>
    </source>
</evidence>
<dbReference type="RefSeq" id="WP_038022533.1">
    <property type="nucleotide sequence ID" value="NZ_JPVT01000058.1"/>
</dbReference>
<sequence length="272" mass="31195">MEEVKIFNGDFTSNLTEIPGLVLLDFIDNDVDAQVSTQENEATDGVILGSTTFGPFNLELNFYFEGSDSMDLGLIKQSLRGLLFRRDPYFLWYSEIPERKYAVYCEDLEVKNINSSFATLKIIFVVYKGFSESLKSTKDINFLLEDTHTSKEPALEDYQYEFNRSRFVIYNAGDLTVDPREHYLNIKIEGSSDGELTINNKTTKERFIYKPTLRSRTGDWLDLNGVYPKKNGVNCGIDTNHGLISLAPGINKIEIQNANEIKTSWDFNFLYR</sequence>
<evidence type="ECO:0000313" key="2">
    <source>
        <dbReference type="EMBL" id="KFN92178.1"/>
    </source>
</evidence>
<reference evidence="2 3" key="1">
    <citation type="submission" date="2014-08" db="EMBL/GenBank/DDBJ databases">
        <title>Genome sequence of Tetragenococcus muriaticus.</title>
        <authorList>
            <person name="Chuea-nongthon C."/>
            <person name="Rodtong S."/>
            <person name="Yongsawatdigul J."/>
            <person name="Steele J.L."/>
            <person name="Liu X.-y."/>
            <person name="Speers J."/>
            <person name="Glasner J.D."/>
            <person name="Neeno-Eckwall E.C."/>
        </authorList>
    </citation>
    <scope>NUCLEOTIDE SEQUENCE [LARGE SCALE GENOMIC DNA]</scope>
    <source>
        <strain evidence="2 3">3MR10-3</strain>
    </source>
</reference>
<feature type="domain" description="Siphovirus-type tail component RIFT-related" evidence="1">
    <location>
        <begin position="31"/>
        <end position="125"/>
    </location>
</feature>
<dbReference type="EMBL" id="JPVT01000058">
    <property type="protein sequence ID" value="KFN92178.1"/>
    <property type="molecule type" value="Genomic_DNA"/>
</dbReference>
<dbReference type="InterPro" id="IPR008841">
    <property type="entry name" value="Siphovirus-type_tail_N"/>
</dbReference>
<dbReference type="Pfam" id="PF05709">
    <property type="entry name" value="Sipho_tail"/>
    <property type="match status" value="1"/>
</dbReference>
<proteinExistence type="predicted"/>
<evidence type="ECO:0000313" key="3">
    <source>
        <dbReference type="Proteomes" id="UP000029381"/>
    </source>
</evidence>
<protein>
    <submittedName>
        <fullName evidence="2">Gp17 family putative tail/base plate protein</fullName>
    </submittedName>
</protein>
<dbReference type="PATRIC" id="fig|1302648.3.peg.621"/>
<accession>A0A091CDJ2</accession>
<comment type="caution">
    <text evidence="2">The sequence shown here is derived from an EMBL/GenBank/DDBJ whole genome shotgun (WGS) entry which is preliminary data.</text>
</comment>
<dbReference type="Proteomes" id="UP000029381">
    <property type="component" value="Unassembled WGS sequence"/>
</dbReference>
<keyword evidence="3" id="KW-1185">Reference proteome</keyword>